<evidence type="ECO:0000313" key="1">
    <source>
        <dbReference type="EMBL" id="ODM14047.1"/>
    </source>
</evidence>
<comment type="caution">
    <text evidence="1">The sequence shown here is derived from an EMBL/GenBank/DDBJ whole genome shotgun (WGS) entry which is preliminary data.</text>
</comment>
<reference evidence="1 2" key="1">
    <citation type="submission" date="2016-07" db="EMBL/GenBank/DDBJ databases">
        <title>Characterization of isolates of Eisenbergiella tayi derived from blood cultures, using whole genome sequencing.</title>
        <authorList>
            <person name="Burdz T."/>
            <person name="Wiebe D."/>
            <person name="Huynh C."/>
            <person name="Bernard K."/>
        </authorList>
    </citation>
    <scope>NUCLEOTIDE SEQUENCE [LARGE SCALE GENOMIC DNA]</scope>
    <source>
        <strain evidence="1 2">NML 120489</strain>
    </source>
</reference>
<gene>
    <name evidence="1" type="ORF">BEH84_01768</name>
</gene>
<proteinExistence type="predicted"/>
<dbReference type="EMBL" id="MCGI01000001">
    <property type="protein sequence ID" value="ODM14047.1"/>
    <property type="molecule type" value="Genomic_DNA"/>
</dbReference>
<sequence>MQKKKGMNVKGKQLLRKPAFFCDLINGGLFNGRQRILPHMLRGMPEVLGYSSDDRGKKQVHLERIPDVIYAAGNEEDYLLLMDENQQQTDFSMPLRNMLNTALAYMQQKKQIEELHRQRHDLKSGSEYLSGFAEQDRLHPVICIIFYHGEIPWEGGTSLYDILRFPAGFDDMKRLCPDFPMNLIHAWNVEPEHFRTELRVVFELLPYAADKERLQEYVRSHPQHFRNLTAEECDMLEVFIGMKNLGETEREGYRNDEGGYDMCTALVELRQEGREEGKLEGEIVKIISIVRKKLRKGKSLSVIAEELEETEETIAPVFELVKAYPDTSDDDIYAMLGK</sequence>
<organism evidence="1 2">
    <name type="scientific">Eisenbergiella tayi</name>
    <dbReference type="NCBI Taxonomy" id="1432052"/>
    <lineage>
        <taxon>Bacteria</taxon>
        <taxon>Bacillati</taxon>
        <taxon>Bacillota</taxon>
        <taxon>Clostridia</taxon>
        <taxon>Lachnospirales</taxon>
        <taxon>Lachnospiraceae</taxon>
        <taxon>Eisenbergiella</taxon>
    </lineage>
</organism>
<dbReference type="AlphaFoldDB" id="A0A1E3AZB0"/>
<dbReference type="Proteomes" id="UP000095003">
    <property type="component" value="Unassembled WGS sequence"/>
</dbReference>
<accession>A0A1E3AZB0</accession>
<name>A0A1E3AZB0_9FIRM</name>
<dbReference type="RefSeq" id="WP_141702881.1">
    <property type="nucleotide sequence ID" value="NZ_DBFYTC010000241.1"/>
</dbReference>
<dbReference type="GeneID" id="93300138"/>
<evidence type="ECO:0000313" key="2">
    <source>
        <dbReference type="Proteomes" id="UP000095003"/>
    </source>
</evidence>
<protein>
    <submittedName>
        <fullName evidence="1">Putative transposase</fullName>
    </submittedName>
</protein>